<proteinExistence type="predicted"/>
<evidence type="ECO:0000313" key="1">
    <source>
        <dbReference type="EMBL" id="GBN57781.1"/>
    </source>
</evidence>
<dbReference type="Proteomes" id="UP000499080">
    <property type="component" value="Unassembled WGS sequence"/>
</dbReference>
<keyword evidence="2" id="KW-1185">Reference proteome</keyword>
<sequence length="168" mass="19291">MWQREESICFGVSGGCGYIIAGSVKQCFGNVQCTGNFPNIRHACQVYETSCIAIHSKLRIFRSWFLLTCQSEKFSPCIFLLEWKWTMHGHRTFCGQTRPIYISKVLLIPKIEEYGQERIRSKCIHCLFMFKVHMLVKCCLKPAQSGGGLRQHLTLALSVSKRLVLRVL</sequence>
<evidence type="ECO:0000313" key="2">
    <source>
        <dbReference type="Proteomes" id="UP000499080"/>
    </source>
</evidence>
<gene>
    <name evidence="1" type="ORF">AVEN_16038_1</name>
</gene>
<dbReference type="EMBL" id="BGPR01012812">
    <property type="protein sequence ID" value="GBN57781.1"/>
    <property type="molecule type" value="Genomic_DNA"/>
</dbReference>
<dbReference type="AlphaFoldDB" id="A0A4Y2Q2S3"/>
<comment type="caution">
    <text evidence="1">The sequence shown here is derived from an EMBL/GenBank/DDBJ whole genome shotgun (WGS) entry which is preliminary data.</text>
</comment>
<accession>A0A4Y2Q2S3</accession>
<reference evidence="1 2" key="1">
    <citation type="journal article" date="2019" name="Sci. Rep.">
        <title>Orb-weaving spider Araneus ventricosus genome elucidates the spidroin gene catalogue.</title>
        <authorList>
            <person name="Kono N."/>
            <person name="Nakamura H."/>
            <person name="Ohtoshi R."/>
            <person name="Moran D.A.P."/>
            <person name="Shinohara A."/>
            <person name="Yoshida Y."/>
            <person name="Fujiwara M."/>
            <person name="Mori M."/>
            <person name="Tomita M."/>
            <person name="Arakawa K."/>
        </authorList>
    </citation>
    <scope>NUCLEOTIDE SEQUENCE [LARGE SCALE GENOMIC DNA]</scope>
</reference>
<protein>
    <submittedName>
        <fullName evidence="1">Uncharacterized protein</fullName>
    </submittedName>
</protein>
<organism evidence="1 2">
    <name type="scientific">Araneus ventricosus</name>
    <name type="common">Orbweaver spider</name>
    <name type="synonym">Epeira ventricosa</name>
    <dbReference type="NCBI Taxonomy" id="182803"/>
    <lineage>
        <taxon>Eukaryota</taxon>
        <taxon>Metazoa</taxon>
        <taxon>Ecdysozoa</taxon>
        <taxon>Arthropoda</taxon>
        <taxon>Chelicerata</taxon>
        <taxon>Arachnida</taxon>
        <taxon>Araneae</taxon>
        <taxon>Araneomorphae</taxon>
        <taxon>Entelegynae</taxon>
        <taxon>Araneoidea</taxon>
        <taxon>Araneidae</taxon>
        <taxon>Araneus</taxon>
    </lineage>
</organism>
<name>A0A4Y2Q2S3_ARAVE</name>